<dbReference type="Pfam" id="PF01582">
    <property type="entry name" value="TIR"/>
    <property type="match status" value="1"/>
</dbReference>
<protein>
    <recommendedName>
        <fullName evidence="2">TIR domain-containing protein</fullName>
    </recommendedName>
</protein>
<accession>A0A7N0ZSS6</accession>
<dbReference type="InterPro" id="IPR035897">
    <property type="entry name" value="Toll_tir_struct_dom_sf"/>
</dbReference>
<evidence type="ECO:0000313" key="3">
    <source>
        <dbReference type="EnsemblPlants" id="Kaladp0027s0064.1.v1.1"/>
    </source>
</evidence>
<dbReference type="PANTHER" id="PTHR32009">
    <property type="entry name" value="TMV RESISTANCE PROTEIN N-LIKE"/>
    <property type="match status" value="1"/>
</dbReference>
<dbReference type="Proteomes" id="UP000594263">
    <property type="component" value="Unplaced"/>
</dbReference>
<dbReference type="PROSITE" id="PS50104">
    <property type="entry name" value="TIR"/>
    <property type="match status" value="1"/>
</dbReference>
<dbReference type="SMART" id="SM00255">
    <property type="entry name" value="TIR"/>
    <property type="match status" value="1"/>
</dbReference>
<proteinExistence type="predicted"/>
<dbReference type="PANTHER" id="PTHR32009:SF152">
    <property type="entry name" value="NEUTRAL_ALKALINE INVERTASE"/>
    <property type="match status" value="1"/>
</dbReference>
<sequence>MSCFGIISRPKTRSLAFTFANHSAFDKPQNLLAMAAGRYAGWSSNPPETFEHQVFLSFRGTNTRIFVGHLFSALKKAGVRVFLDNDGLEHGRDIQLKLYNAIHHSEMSVVILSLGYADSRWCLDEIAEIMELHKSKAHSVLPVFFDVEPTVVRNQTGAYMGAFKMLEKRFGGEIDRVKKWRWALNQVASLRGLSLDADRKGMKHYWWKALFRKWGNWLEQPHYMSLPTLLAEMMFLEE</sequence>
<dbReference type="GO" id="GO:0007165">
    <property type="term" value="P:signal transduction"/>
    <property type="evidence" value="ECO:0007669"/>
    <property type="project" value="InterPro"/>
</dbReference>
<evidence type="ECO:0000313" key="4">
    <source>
        <dbReference type="Proteomes" id="UP000594263"/>
    </source>
</evidence>
<dbReference type="SUPFAM" id="SSF52200">
    <property type="entry name" value="Toll/Interleukin receptor TIR domain"/>
    <property type="match status" value="1"/>
</dbReference>
<dbReference type="AlphaFoldDB" id="A0A7N0ZSS6"/>
<evidence type="ECO:0000256" key="1">
    <source>
        <dbReference type="ARBA" id="ARBA00023027"/>
    </source>
</evidence>
<keyword evidence="4" id="KW-1185">Reference proteome</keyword>
<evidence type="ECO:0000259" key="2">
    <source>
        <dbReference type="PROSITE" id="PS50104"/>
    </source>
</evidence>
<dbReference type="Gramene" id="Kaladp0027s0064.1.v1.1">
    <property type="protein sequence ID" value="Kaladp0027s0064.1.v1.1"/>
    <property type="gene ID" value="Kaladp0027s0064.v1.1"/>
</dbReference>
<reference evidence="3" key="1">
    <citation type="submission" date="2021-01" db="UniProtKB">
        <authorList>
            <consortium name="EnsemblPlants"/>
        </authorList>
    </citation>
    <scope>IDENTIFICATION</scope>
</reference>
<organism evidence="3 4">
    <name type="scientific">Kalanchoe fedtschenkoi</name>
    <name type="common">Lavender scallops</name>
    <name type="synonym">South American air plant</name>
    <dbReference type="NCBI Taxonomy" id="63787"/>
    <lineage>
        <taxon>Eukaryota</taxon>
        <taxon>Viridiplantae</taxon>
        <taxon>Streptophyta</taxon>
        <taxon>Embryophyta</taxon>
        <taxon>Tracheophyta</taxon>
        <taxon>Spermatophyta</taxon>
        <taxon>Magnoliopsida</taxon>
        <taxon>eudicotyledons</taxon>
        <taxon>Gunneridae</taxon>
        <taxon>Pentapetalae</taxon>
        <taxon>Saxifragales</taxon>
        <taxon>Crassulaceae</taxon>
        <taxon>Kalanchoe</taxon>
    </lineage>
</organism>
<dbReference type="Gene3D" id="3.40.50.10140">
    <property type="entry name" value="Toll/interleukin-1 receptor homology (TIR) domain"/>
    <property type="match status" value="1"/>
</dbReference>
<keyword evidence="1" id="KW-0520">NAD</keyword>
<dbReference type="EnsemblPlants" id="Kaladp0027s0064.1.v1.1">
    <property type="protein sequence ID" value="Kaladp0027s0064.1.v1.1"/>
    <property type="gene ID" value="Kaladp0027s0064.v1.1"/>
</dbReference>
<dbReference type="InterPro" id="IPR000157">
    <property type="entry name" value="TIR_dom"/>
</dbReference>
<dbReference type="OMA" id="KDKRYFP"/>
<name>A0A7N0ZSS6_KALFE</name>
<feature type="domain" description="TIR" evidence="2">
    <location>
        <begin position="50"/>
        <end position="214"/>
    </location>
</feature>